<dbReference type="EMBL" id="JBHMAG010000007">
    <property type="protein sequence ID" value="MFB9751582.1"/>
    <property type="molecule type" value="Genomic_DNA"/>
</dbReference>
<comment type="caution">
    <text evidence="2">The sequence shown here is derived from an EMBL/GenBank/DDBJ whole genome shotgun (WGS) entry which is preliminary data.</text>
</comment>
<dbReference type="InterPro" id="IPR025917">
    <property type="entry name" value="YuiB"/>
</dbReference>
<dbReference type="RefSeq" id="WP_344912237.1">
    <property type="nucleotide sequence ID" value="NZ_BAAAYO010000010.1"/>
</dbReference>
<organism evidence="2 3">
    <name type="scientific">Paenibacillus hodogayensis</name>
    <dbReference type="NCBI Taxonomy" id="279208"/>
    <lineage>
        <taxon>Bacteria</taxon>
        <taxon>Bacillati</taxon>
        <taxon>Bacillota</taxon>
        <taxon>Bacilli</taxon>
        <taxon>Bacillales</taxon>
        <taxon>Paenibacillaceae</taxon>
        <taxon>Paenibacillus</taxon>
    </lineage>
</organism>
<evidence type="ECO:0000256" key="1">
    <source>
        <dbReference type="SAM" id="Phobius"/>
    </source>
</evidence>
<reference evidence="2 3" key="1">
    <citation type="submission" date="2024-09" db="EMBL/GenBank/DDBJ databases">
        <authorList>
            <person name="Sun Q."/>
            <person name="Mori K."/>
        </authorList>
    </citation>
    <scope>NUCLEOTIDE SEQUENCE [LARGE SCALE GENOMIC DNA]</scope>
    <source>
        <strain evidence="2 3">JCM 12520</strain>
    </source>
</reference>
<gene>
    <name evidence="2" type="ORF">ACFFNY_08365</name>
</gene>
<protein>
    <submittedName>
        <fullName evidence="2">YuiB family protein</fullName>
    </submittedName>
</protein>
<accession>A0ABV5VTP3</accession>
<proteinExistence type="predicted"/>
<feature type="transmembrane region" description="Helical" evidence="1">
    <location>
        <begin position="36"/>
        <end position="53"/>
    </location>
</feature>
<keyword evidence="1" id="KW-1133">Transmembrane helix</keyword>
<sequence length="97" mass="11035">MIDVIQLVILMLLVFVLMYGIGFIFNMLLKTTHFPIYLYVLAVIGMLIYWAWSSDSLLEHLAGLKFGEYLLFACGLAGAILSGKTIHLLRVRGYKMF</sequence>
<evidence type="ECO:0000313" key="2">
    <source>
        <dbReference type="EMBL" id="MFB9751582.1"/>
    </source>
</evidence>
<feature type="transmembrane region" description="Helical" evidence="1">
    <location>
        <begin position="6"/>
        <end position="29"/>
    </location>
</feature>
<dbReference type="Pfam" id="PF14068">
    <property type="entry name" value="YuiB"/>
    <property type="match status" value="1"/>
</dbReference>
<keyword evidence="3" id="KW-1185">Reference proteome</keyword>
<evidence type="ECO:0000313" key="3">
    <source>
        <dbReference type="Proteomes" id="UP001589619"/>
    </source>
</evidence>
<dbReference type="Proteomes" id="UP001589619">
    <property type="component" value="Unassembled WGS sequence"/>
</dbReference>
<keyword evidence="1" id="KW-0472">Membrane</keyword>
<name>A0ABV5VTP3_9BACL</name>
<keyword evidence="1" id="KW-0812">Transmembrane</keyword>
<feature type="transmembrane region" description="Helical" evidence="1">
    <location>
        <begin position="69"/>
        <end position="89"/>
    </location>
</feature>